<protein>
    <submittedName>
        <fullName evidence="3">Uncharacterized protein</fullName>
    </submittedName>
</protein>
<keyword evidence="6" id="KW-1185">Reference proteome</keyword>
<reference evidence="3 4" key="1">
    <citation type="submission" date="2019-11" db="EMBL/GenBank/DDBJ databases">
        <authorList>
            <person name="An D."/>
        </authorList>
    </citation>
    <scope>NUCLEOTIDE SEQUENCE [LARGE SCALE GENOMIC DNA]</scope>
    <source>
        <strain evidence="3 4">YIM 103518</strain>
    </source>
</reference>
<accession>A0A6L6GE97</accession>
<evidence type="ECO:0000313" key="4">
    <source>
        <dbReference type="Proteomes" id="UP000473854"/>
    </source>
</evidence>
<reference evidence="1 5" key="2">
    <citation type="submission" date="2023-11" db="EMBL/GenBank/DDBJ databases">
        <title>The common occurrence of Acinetobacte faecalis in cattle feces and its emended description.</title>
        <authorList>
            <person name="Kyselkova M."/>
            <person name="Xanthopoulou K."/>
            <person name="Shestivska V."/>
            <person name="Spanelova P."/>
            <person name="Maixnerova M."/>
            <person name="Higgins P.G."/>
            <person name="Nemec A."/>
        </authorList>
    </citation>
    <scope>NUCLEOTIDE SEQUENCE [LARGE SCALE GENOMIC DNA]</scope>
    <source>
        <strain evidence="1 5">ANC 7483</strain>
    </source>
</reference>
<dbReference type="EMBL" id="JAXHPL010000001">
    <property type="protein sequence ID" value="MDY6485638.1"/>
    <property type="molecule type" value="Genomic_DNA"/>
</dbReference>
<dbReference type="GeneID" id="86887338"/>
<reference evidence="2 6" key="4">
    <citation type="journal article" date="2024" name="Syst. Appl. Microbiol.">
        <title>Evidence for the occurrence of Acinetobacter faecalis in cattle feces and its emended description.</title>
        <authorList>
            <person name="Kyselkova M."/>
            <person name="Xanthopoulou K."/>
            <person name="Shestivska V."/>
            <person name="Spanelova P."/>
            <person name="Maixnerova M."/>
            <person name="Higgins P.G."/>
            <person name="Nemec A."/>
        </authorList>
    </citation>
    <scope>NUCLEOTIDE SEQUENCE [LARGE SCALE GENOMIC DNA]</scope>
    <source>
        <strain evidence="2 6">ANC 7225</strain>
    </source>
</reference>
<name>A0A6L6GE97_9GAMM</name>
<evidence type="ECO:0000313" key="5">
    <source>
        <dbReference type="Proteomes" id="UP001278995"/>
    </source>
</evidence>
<proteinExistence type="predicted"/>
<evidence type="ECO:0000313" key="1">
    <source>
        <dbReference type="EMBL" id="MDY6485638.1"/>
    </source>
</evidence>
<dbReference type="EMBL" id="JAXHPO010000016">
    <property type="protein sequence ID" value="MDY6550186.1"/>
    <property type="molecule type" value="Genomic_DNA"/>
</dbReference>
<sequence length="46" mass="5358">MMNTVMKTLNTSMPPLHIAKAVEKMDRTIERVQESKTSLFKTDYLE</sequence>
<evidence type="ECO:0000313" key="6">
    <source>
        <dbReference type="Proteomes" id="UP001284094"/>
    </source>
</evidence>
<dbReference type="Proteomes" id="UP001278995">
    <property type="component" value="Unassembled WGS sequence"/>
</dbReference>
<evidence type="ECO:0000313" key="2">
    <source>
        <dbReference type="EMBL" id="MDY6550186.1"/>
    </source>
</evidence>
<organism evidence="3 4">
    <name type="scientific">Acinetobacter faecalis</name>
    <dbReference type="NCBI Taxonomy" id="2665161"/>
    <lineage>
        <taxon>Bacteria</taxon>
        <taxon>Pseudomonadati</taxon>
        <taxon>Pseudomonadota</taxon>
        <taxon>Gammaproteobacteria</taxon>
        <taxon>Moraxellales</taxon>
        <taxon>Moraxellaceae</taxon>
        <taxon>Acinetobacter</taxon>
    </lineage>
</organism>
<reference evidence="2" key="3">
    <citation type="submission" date="2023-11" db="EMBL/GenBank/DDBJ databases">
        <authorList>
            <person name="Kyselkova M."/>
            <person name="Xanthopoulou K."/>
            <person name="Shestivska V."/>
            <person name="Spanelova P."/>
            <person name="Maixnerova M."/>
            <person name="Higgins P.G."/>
            <person name="Nemec A."/>
        </authorList>
    </citation>
    <scope>NUCLEOTIDE SEQUENCE</scope>
    <source>
        <strain evidence="2">ANC 7225</strain>
    </source>
</reference>
<evidence type="ECO:0000313" key="3">
    <source>
        <dbReference type="EMBL" id="MTD10920.1"/>
    </source>
</evidence>
<comment type="caution">
    <text evidence="3">The sequence shown here is derived from an EMBL/GenBank/DDBJ whole genome shotgun (WGS) entry which is preliminary data.</text>
</comment>
<dbReference type="Proteomes" id="UP001284094">
    <property type="component" value="Unassembled WGS sequence"/>
</dbReference>
<gene>
    <name evidence="3" type="ORF">GIX10_05590</name>
    <name evidence="2" type="ORF">SKM48_05355</name>
    <name evidence="1" type="ORF">SKM51_00135</name>
</gene>
<dbReference type="EMBL" id="WLYL01000012">
    <property type="protein sequence ID" value="MTD10920.1"/>
    <property type="molecule type" value="Genomic_DNA"/>
</dbReference>
<dbReference type="Proteomes" id="UP000473854">
    <property type="component" value="Unassembled WGS sequence"/>
</dbReference>
<dbReference type="RefSeq" id="WP_154772534.1">
    <property type="nucleotide sequence ID" value="NZ_JAXHPD010000001.1"/>
</dbReference>
<dbReference type="AlphaFoldDB" id="A0A6L6GE97"/>